<dbReference type="AlphaFoldDB" id="A0A0C9X655"/>
<dbReference type="HOGENOM" id="CLU_1441266_0_0_1"/>
<keyword evidence="3" id="KW-1185">Reference proteome</keyword>
<sequence length="188" mass="20261">MIYGLATGTHPQPCHLKGHIVFLPGQESKARGTLAKFTGLYTKIAALCKFWGATGTTVEWNAAATEALKTSSHVSQAAVDHSASVPWSPSVDPPIWKASLTQELQQEQEAENAAAAQDQEEEESDEHVQRYNFVQQPDGKKREDITHPEGVKPTANSGTIAKIPADCSGPAVEESQETDVLQIPIATM</sequence>
<reference evidence="3" key="2">
    <citation type="submission" date="2015-01" db="EMBL/GenBank/DDBJ databases">
        <title>Evolutionary Origins and Diversification of the Mycorrhizal Mutualists.</title>
        <authorList>
            <consortium name="DOE Joint Genome Institute"/>
            <consortium name="Mycorrhizal Genomics Consortium"/>
            <person name="Kohler A."/>
            <person name="Kuo A."/>
            <person name="Nagy L.G."/>
            <person name="Floudas D."/>
            <person name="Copeland A."/>
            <person name="Barry K.W."/>
            <person name="Cichocki N."/>
            <person name="Veneault-Fourrey C."/>
            <person name="LaButti K."/>
            <person name="Lindquist E.A."/>
            <person name="Lipzen A."/>
            <person name="Lundell T."/>
            <person name="Morin E."/>
            <person name="Murat C."/>
            <person name="Riley R."/>
            <person name="Ohm R."/>
            <person name="Sun H."/>
            <person name="Tunlid A."/>
            <person name="Henrissat B."/>
            <person name="Grigoriev I.V."/>
            <person name="Hibbett D.S."/>
            <person name="Martin F."/>
        </authorList>
    </citation>
    <scope>NUCLEOTIDE SEQUENCE [LARGE SCALE GENOMIC DNA]</scope>
    <source>
        <strain evidence="3">LaAM-08-1</strain>
    </source>
</reference>
<name>A0A0C9X655_9AGAR</name>
<evidence type="ECO:0000256" key="1">
    <source>
        <dbReference type="SAM" id="MobiDB-lite"/>
    </source>
</evidence>
<feature type="compositionally biased region" description="Low complexity" evidence="1">
    <location>
        <begin position="107"/>
        <end position="117"/>
    </location>
</feature>
<feature type="compositionally biased region" description="Basic and acidic residues" evidence="1">
    <location>
        <begin position="138"/>
        <end position="150"/>
    </location>
</feature>
<reference evidence="2 3" key="1">
    <citation type="submission" date="2014-04" db="EMBL/GenBank/DDBJ databases">
        <authorList>
            <consortium name="DOE Joint Genome Institute"/>
            <person name="Kuo A."/>
            <person name="Kohler A."/>
            <person name="Nagy L.G."/>
            <person name="Floudas D."/>
            <person name="Copeland A."/>
            <person name="Barry K.W."/>
            <person name="Cichocki N."/>
            <person name="Veneault-Fourrey C."/>
            <person name="LaButti K."/>
            <person name="Lindquist E.A."/>
            <person name="Lipzen A."/>
            <person name="Lundell T."/>
            <person name="Morin E."/>
            <person name="Murat C."/>
            <person name="Sun H."/>
            <person name="Tunlid A."/>
            <person name="Henrissat B."/>
            <person name="Grigoriev I.V."/>
            <person name="Hibbett D.S."/>
            <person name="Martin F."/>
            <person name="Nordberg H.P."/>
            <person name="Cantor M.N."/>
            <person name="Hua S.X."/>
        </authorList>
    </citation>
    <scope>NUCLEOTIDE SEQUENCE [LARGE SCALE GENOMIC DNA]</scope>
    <source>
        <strain evidence="2 3">LaAM-08-1</strain>
    </source>
</reference>
<protein>
    <submittedName>
        <fullName evidence="2">Uncharacterized protein</fullName>
    </submittedName>
</protein>
<feature type="region of interest" description="Disordered" evidence="1">
    <location>
        <begin position="107"/>
        <end position="188"/>
    </location>
</feature>
<accession>A0A0C9X655</accession>
<dbReference type="EMBL" id="KN838710">
    <property type="protein sequence ID" value="KIJ96798.1"/>
    <property type="molecule type" value="Genomic_DNA"/>
</dbReference>
<organism evidence="2 3">
    <name type="scientific">Laccaria amethystina LaAM-08-1</name>
    <dbReference type="NCBI Taxonomy" id="1095629"/>
    <lineage>
        <taxon>Eukaryota</taxon>
        <taxon>Fungi</taxon>
        <taxon>Dikarya</taxon>
        <taxon>Basidiomycota</taxon>
        <taxon>Agaricomycotina</taxon>
        <taxon>Agaricomycetes</taxon>
        <taxon>Agaricomycetidae</taxon>
        <taxon>Agaricales</taxon>
        <taxon>Agaricineae</taxon>
        <taxon>Hydnangiaceae</taxon>
        <taxon>Laccaria</taxon>
    </lineage>
</organism>
<evidence type="ECO:0000313" key="3">
    <source>
        <dbReference type="Proteomes" id="UP000054477"/>
    </source>
</evidence>
<gene>
    <name evidence="2" type="ORF">K443DRAFT_124305</name>
</gene>
<evidence type="ECO:0000313" key="2">
    <source>
        <dbReference type="EMBL" id="KIJ96798.1"/>
    </source>
</evidence>
<dbReference type="Proteomes" id="UP000054477">
    <property type="component" value="Unassembled WGS sequence"/>
</dbReference>
<proteinExistence type="predicted"/>